<keyword evidence="2" id="KW-0812">Transmembrane</keyword>
<name>A0ABR8T649_9BACL</name>
<organism evidence="3 4">
    <name type="scientific">Paenibacillus gallinarum</name>
    <dbReference type="NCBI Taxonomy" id="2762232"/>
    <lineage>
        <taxon>Bacteria</taxon>
        <taxon>Bacillati</taxon>
        <taxon>Bacillota</taxon>
        <taxon>Bacilli</taxon>
        <taxon>Bacillales</taxon>
        <taxon>Paenibacillaceae</taxon>
        <taxon>Paenibacillus</taxon>
    </lineage>
</organism>
<dbReference type="RefSeq" id="WP_191804984.1">
    <property type="nucleotide sequence ID" value="NZ_JACSQL010000024.1"/>
</dbReference>
<keyword evidence="2" id="KW-1133">Transmembrane helix</keyword>
<protein>
    <submittedName>
        <fullName evidence="3">Conjugal transfer protein</fullName>
    </submittedName>
</protein>
<keyword evidence="4" id="KW-1185">Reference proteome</keyword>
<dbReference type="Pfam" id="PF12642">
    <property type="entry name" value="TpcC"/>
    <property type="match status" value="1"/>
</dbReference>
<dbReference type="InterPro" id="IPR035628">
    <property type="entry name" value="TcpC_C"/>
</dbReference>
<comment type="caution">
    <text evidence="3">The sequence shown here is derived from an EMBL/GenBank/DDBJ whole genome shotgun (WGS) entry which is preliminary data.</text>
</comment>
<keyword evidence="2" id="KW-0472">Membrane</keyword>
<evidence type="ECO:0000256" key="1">
    <source>
        <dbReference type="SAM" id="MobiDB-lite"/>
    </source>
</evidence>
<dbReference type="InterPro" id="IPR024735">
    <property type="entry name" value="TcpC"/>
</dbReference>
<dbReference type="Gene3D" id="3.10.450.540">
    <property type="match status" value="2"/>
</dbReference>
<evidence type="ECO:0000313" key="3">
    <source>
        <dbReference type="EMBL" id="MBD7971230.1"/>
    </source>
</evidence>
<dbReference type="CDD" id="cd16386">
    <property type="entry name" value="TcpC_N"/>
    <property type="match status" value="1"/>
</dbReference>
<proteinExistence type="predicted"/>
<gene>
    <name evidence="3" type="ORF">H9647_24510</name>
</gene>
<accession>A0ABR8T649</accession>
<reference evidence="3 4" key="1">
    <citation type="submission" date="2020-08" db="EMBL/GenBank/DDBJ databases">
        <title>A Genomic Blueprint of the Chicken Gut Microbiome.</title>
        <authorList>
            <person name="Gilroy R."/>
            <person name="Ravi A."/>
            <person name="Getino M."/>
            <person name="Pursley I."/>
            <person name="Horton D.L."/>
            <person name="Alikhan N.-F."/>
            <person name="Baker D."/>
            <person name="Gharbi K."/>
            <person name="Hall N."/>
            <person name="Watson M."/>
            <person name="Adriaenssens E.M."/>
            <person name="Foster-Nyarko E."/>
            <person name="Jarju S."/>
            <person name="Secka A."/>
            <person name="Antonio M."/>
            <person name="Oren A."/>
            <person name="Chaudhuri R."/>
            <person name="La Ragione R.M."/>
            <person name="Hildebrand F."/>
            <person name="Pallen M.J."/>
        </authorList>
    </citation>
    <scope>NUCLEOTIDE SEQUENCE [LARGE SCALE GENOMIC DNA]</scope>
    <source>
        <strain evidence="3 4">Sa2BVA9</strain>
    </source>
</reference>
<evidence type="ECO:0000313" key="4">
    <source>
        <dbReference type="Proteomes" id="UP000608071"/>
    </source>
</evidence>
<dbReference type="CDD" id="cd16428">
    <property type="entry name" value="TcpC_C"/>
    <property type="match status" value="1"/>
</dbReference>
<feature type="compositionally biased region" description="Basic and acidic residues" evidence="1">
    <location>
        <begin position="8"/>
        <end position="22"/>
    </location>
</feature>
<feature type="region of interest" description="Disordered" evidence="1">
    <location>
        <begin position="1"/>
        <end position="22"/>
    </location>
</feature>
<dbReference type="Proteomes" id="UP000608071">
    <property type="component" value="Unassembled WGS sequence"/>
</dbReference>
<dbReference type="EMBL" id="JACSQL010000024">
    <property type="protein sequence ID" value="MBD7971230.1"/>
    <property type="molecule type" value="Genomic_DNA"/>
</dbReference>
<sequence length="355" mass="40486">MAKSLAKRKAEADAPRQEKVSAMEQSKRFFRVLQKPKVEERKAYRPRGYRTRKFGTIVFWIMFSFVFLVFFFSTLNPSKQEEVSAGAVEQTPTLNPATTTTAVQYAENFAKEYFTWKPGSEALAKRQKRLAPYLAEGIDPHAGLEPTSLKTTSVLLSSEIANIEEKGDNKAYVTLKVYQKIGIPKEVVTTDEKTKKETTTTKYESKEVSKFFVVPVAYAQNYGIYDLPKYTYINPQTTVVATNQTTGLQDVVESEVKQNIRNFLDTFFGSYAADPADKLAYLLEDEDHPSGLNKRMNFVNVKNSQVYQSETLETYIVFATVVLEDPVSEDRFVTNYRLDIKQKDGRYVVSKIDQQ</sequence>
<feature type="transmembrane region" description="Helical" evidence="2">
    <location>
        <begin position="54"/>
        <end position="75"/>
    </location>
</feature>
<evidence type="ECO:0000256" key="2">
    <source>
        <dbReference type="SAM" id="Phobius"/>
    </source>
</evidence>